<evidence type="ECO:0000313" key="3">
    <source>
        <dbReference type="EMBL" id="ARN78262.1"/>
    </source>
</evidence>
<dbReference type="EMBL" id="CP019344">
    <property type="protein sequence ID" value="ARN78262.1"/>
    <property type="molecule type" value="Genomic_DNA"/>
</dbReference>
<protein>
    <submittedName>
        <fullName evidence="3">Adenylate cyclase</fullName>
    </submittedName>
</protein>
<reference evidence="3 4" key="1">
    <citation type="submission" date="2016-11" db="EMBL/GenBank/DDBJ databases">
        <title>Trade-off between light-utilization and light-protection in marine flavobacteria.</title>
        <authorList>
            <person name="Kumagai Y."/>
        </authorList>
    </citation>
    <scope>NUCLEOTIDE SEQUENCE [LARGE SCALE GENOMIC DNA]</scope>
    <source>
        <strain evidence="3 4">JCM 13191</strain>
    </source>
</reference>
<dbReference type="SUPFAM" id="SSF55154">
    <property type="entry name" value="CYTH-like phosphatases"/>
    <property type="match status" value="1"/>
</dbReference>
<dbReference type="OrthoDB" id="9805588at2"/>
<dbReference type="InterPro" id="IPR033469">
    <property type="entry name" value="CYTH-like_dom_sf"/>
</dbReference>
<dbReference type="PANTHER" id="PTHR40114:SF1">
    <property type="entry name" value="SLR0698 PROTEIN"/>
    <property type="match status" value="1"/>
</dbReference>
<dbReference type="InterPro" id="IPR023577">
    <property type="entry name" value="CYTH_domain"/>
</dbReference>
<dbReference type="Proteomes" id="UP000193431">
    <property type="component" value="Chromosome"/>
</dbReference>
<feature type="domain" description="CYTH" evidence="2">
    <location>
        <begin position="2"/>
        <end position="149"/>
    </location>
</feature>
<evidence type="ECO:0000313" key="4">
    <source>
        <dbReference type="Proteomes" id="UP000193431"/>
    </source>
</evidence>
<dbReference type="InterPro" id="IPR012042">
    <property type="entry name" value="NeuTTM/CthTTM-like"/>
</dbReference>
<dbReference type="AlphaFoldDB" id="A0A1W6ML18"/>
<evidence type="ECO:0000256" key="1">
    <source>
        <dbReference type="PIRSR" id="PIRSR016487-1"/>
    </source>
</evidence>
<sequence length="155" mass="17719">MLQEIERKFRIQDPSFLNGMVGTKIAQGYLSADPERAVRIRIKGDQGFITIKGKSNASGTTRFEWEKDIDSNEAQALLDLCNPAIISKTRYEVKHDGNTWEIDVFHGANEGLLIAEIELRDENQTFSKPDWLGEEITGDPRYYNSYISQNPFSTW</sequence>
<dbReference type="PROSITE" id="PS51707">
    <property type="entry name" value="CYTH"/>
    <property type="match status" value="1"/>
</dbReference>
<name>A0A1W6ML18_9FLAO</name>
<organism evidence="3 4">
    <name type="scientific">Nonlabens spongiae</name>
    <dbReference type="NCBI Taxonomy" id="331648"/>
    <lineage>
        <taxon>Bacteria</taxon>
        <taxon>Pseudomonadati</taxon>
        <taxon>Bacteroidota</taxon>
        <taxon>Flavobacteriia</taxon>
        <taxon>Flavobacteriales</taxon>
        <taxon>Flavobacteriaceae</taxon>
        <taxon>Nonlabens</taxon>
    </lineage>
</organism>
<accession>A0A1W6ML18</accession>
<dbReference type="SMART" id="SM01118">
    <property type="entry name" value="CYTH"/>
    <property type="match status" value="1"/>
</dbReference>
<dbReference type="PANTHER" id="PTHR40114">
    <property type="entry name" value="SLR0698 PROTEIN"/>
    <property type="match status" value="1"/>
</dbReference>
<gene>
    <name evidence="3" type="ORF">BST97_09815</name>
</gene>
<dbReference type="RefSeq" id="WP_085767064.1">
    <property type="nucleotide sequence ID" value="NZ_CP019344.1"/>
</dbReference>
<evidence type="ECO:0000259" key="2">
    <source>
        <dbReference type="PROSITE" id="PS51707"/>
    </source>
</evidence>
<dbReference type="STRING" id="331648.BST97_09815"/>
<dbReference type="CDD" id="cd07891">
    <property type="entry name" value="CYTH-like_CthTTM-like_1"/>
    <property type="match status" value="1"/>
</dbReference>
<keyword evidence="4" id="KW-1185">Reference proteome</keyword>
<feature type="active site" description="Proton acceptor" evidence="1">
    <location>
        <position position="29"/>
    </location>
</feature>
<dbReference type="PIRSF" id="PIRSF016487">
    <property type="entry name" value="CYTH_UCP016487"/>
    <property type="match status" value="1"/>
</dbReference>
<dbReference type="Pfam" id="PF01928">
    <property type="entry name" value="CYTH"/>
    <property type="match status" value="1"/>
</dbReference>
<proteinExistence type="predicted"/>
<dbReference type="Gene3D" id="2.40.320.10">
    <property type="entry name" value="Hypothetical Protein Pfu-838710-001"/>
    <property type="match status" value="1"/>
</dbReference>